<dbReference type="Gene3D" id="3.40.109.10">
    <property type="entry name" value="NADH Oxidase"/>
    <property type="match status" value="1"/>
</dbReference>
<feature type="domain" description="Nitroreductase" evidence="5">
    <location>
        <begin position="10"/>
        <end position="163"/>
    </location>
</feature>
<dbReference type="SUPFAM" id="SSF55469">
    <property type="entry name" value="FMN-dependent nitroreductase-like"/>
    <property type="match status" value="1"/>
</dbReference>
<dbReference type="Proteomes" id="UP000199662">
    <property type="component" value="Unassembled WGS sequence"/>
</dbReference>
<dbReference type="PANTHER" id="PTHR43425">
    <property type="entry name" value="OXYGEN-INSENSITIVE NADPH NITROREDUCTASE"/>
    <property type="match status" value="1"/>
</dbReference>
<name>A0A1H7ARQ1_9FIRM</name>
<dbReference type="RefSeq" id="WP_091832360.1">
    <property type="nucleotide sequence ID" value="NZ_FNZK01000012.1"/>
</dbReference>
<organism evidence="6 7">
    <name type="scientific">Propionispira arboris</name>
    <dbReference type="NCBI Taxonomy" id="84035"/>
    <lineage>
        <taxon>Bacteria</taxon>
        <taxon>Bacillati</taxon>
        <taxon>Bacillota</taxon>
        <taxon>Negativicutes</taxon>
        <taxon>Selenomonadales</taxon>
        <taxon>Selenomonadaceae</taxon>
        <taxon>Propionispira</taxon>
    </lineage>
</organism>
<dbReference type="InterPro" id="IPR029479">
    <property type="entry name" value="Nitroreductase"/>
</dbReference>
<keyword evidence="3" id="KW-0288">FMN</keyword>
<dbReference type="InterPro" id="IPR016446">
    <property type="entry name" value="Flavin_OxRdtase_Frp"/>
</dbReference>
<accession>A0A1H7ARQ1</accession>
<keyword evidence="7" id="KW-1185">Reference proteome</keyword>
<keyword evidence="4" id="KW-0560">Oxidoreductase</keyword>
<gene>
    <name evidence="6" type="ORF">SAMN05660742_112138</name>
</gene>
<protein>
    <submittedName>
        <fullName evidence="6">FMN reductase [NAD(P)H]</fullName>
    </submittedName>
</protein>
<dbReference type="PANTHER" id="PTHR43425:SF2">
    <property type="entry name" value="OXYGEN-INSENSITIVE NADPH NITROREDUCTASE"/>
    <property type="match status" value="1"/>
</dbReference>
<sequence>MNYTTKSIINHRSIWNYLKKEVPVEMVDSIIEAAMAMPTPRAGQELSVLVIKDDAMKLFLASLSGDNNWLAQAPLFLMFVVDVSKSANLSIKEDMAEIRNEDLTQIMHGTFECGMAMGAAVVAAESMGLGVVPMESLIMHPEAAKLLNLAKFTFLGAGLVVGYPAGQTKQKPRVPLNAFIQNETYQMNAVE</sequence>
<evidence type="ECO:0000256" key="1">
    <source>
        <dbReference type="ARBA" id="ARBA00008366"/>
    </source>
</evidence>
<evidence type="ECO:0000256" key="4">
    <source>
        <dbReference type="ARBA" id="ARBA00023002"/>
    </source>
</evidence>
<dbReference type="GO" id="GO:0016491">
    <property type="term" value="F:oxidoreductase activity"/>
    <property type="evidence" value="ECO:0007669"/>
    <property type="project" value="UniProtKB-KW"/>
</dbReference>
<evidence type="ECO:0000256" key="2">
    <source>
        <dbReference type="ARBA" id="ARBA00022630"/>
    </source>
</evidence>
<reference evidence="6 7" key="1">
    <citation type="submission" date="2016-10" db="EMBL/GenBank/DDBJ databases">
        <authorList>
            <person name="de Groot N.N."/>
        </authorList>
    </citation>
    <scope>NUCLEOTIDE SEQUENCE [LARGE SCALE GENOMIC DNA]</scope>
    <source>
        <strain evidence="6 7">DSM 2179</strain>
    </source>
</reference>
<dbReference type="EMBL" id="FNZK01000012">
    <property type="protein sequence ID" value="SEJ64752.1"/>
    <property type="molecule type" value="Genomic_DNA"/>
</dbReference>
<dbReference type="AlphaFoldDB" id="A0A1H7ARQ1"/>
<dbReference type="STRING" id="84035.SAMN05660742_112138"/>
<proteinExistence type="inferred from homology"/>
<dbReference type="InterPro" id="IPR000415">
    <property type="entry name" value="Nitroreductase-like"/>
</dbReference>
<evidence type="ECO:0000259" key="5">
    <source>
        <dbReference type="Pfam" id="PF00881"/>
    </source>
</evidence>
<evidence type="ECO:0000313" key="6">
    <source>
        <dbReference type="EMBL" id="SEJ64752.1"/>
    </source>
</evidence>
<dbReference type="Pfam" id="PF00881">
    <property type="entry name" value="Nitroreductase"/>
    <property type="match status" value="1"/>
</dbReference>
<keyword evidence="2" id="KW-0285">Flavoprotein</keyword>
<evidence type="ECO:0000313" key="7">
    <source>
        <dbReference type="Proteomes" id="UP000199662"/>
    </source>
</evidence>
<evidence type="ECO:0000256" key="3">
    <source>
        <dbReference type="ARBA" id="ARBA00022643"/>
    </source>
</evidence>
<comment type="similarity">
    <text evidence="1">Belongs to the flavin oxidoreductase frp family.</text>
</comment>